<dbReference type="RefSeq" id="WP_326298352.1">
    <property type="nucleotide sequence ID" value="NZ_JAYLLH010000023.1"/>
</dbReference>
<evidence type="ECO:0000313" key="2">
    <source>
        <dbReference type="Proteomes" id="UP001348149"/>
    </source>
</evidence>
<comment type="caution">
    <text evidence="1">The sequence shown here is derived from an EMBL/GenBank/DDBJ whole genome shotgun (WGS) entry which is preliminary data.</text>
</comment>
<proteinExistence type="predicted"/>
<keyword evidence="2" id="KW-1185">Reference proteome</keyword>
<sequence>MLDYLKMCARELQLIQAQFQAFEDELYSNPEIAGQMPRLDPTLTQGFDRSLQEMEFIAGFLEMAGESENCNDHSRMAEYLQTSRFVSMASKFQQPE</sequence>
<accession>A0ABU6HJI6</accession>
<dbReference type="Proteomes" id="UP001348149">
    <property type="component" value="Unassembled WGS sequence"/>
</dbReference>
<name>A0ABU6HJI6_9RHOB</name>
<dbReference type="EMBL" id="JAYLLH010000023">
    <property type="protein sequence ID" value="MEC3862522.1"/>
    <property type="molecule type" value="Genomic_DNA"/>
</dbReference>
<protein>
    <submittedName>
        <fullName evidence="1">Uncharacterized protein</fullName>
    </submittedName>
</protein>
<organism evidence="1 2">
    <name type="scientific">Mesobacterium hydrothermale</name>
    <dbReference type="NCBI Taxonomy" id="3111907"/>
    <lineage>
        <taxon>Bacteria</taxon>
        <taxon>Pseudomonadati</taxon>
        <taxon>Pseudomonadota</taxon>
        <taxon>Alphaproteobacteria</taxon>
        <taxon>Rhodobacterales</taxon>
        <taxon>Roseobacteraceae</taxon>
        <taxon>Mesobacterium</taxon>
    </lineage>
</organism>
<gene>
    <name evidence="1" type="ORF">VK792_14610</name>
</gene>
<reference evidence="1 2" key="1">
    <citation type="submission" date="2024-01" db="EMBL/GenBank/DDBJ databases">
        <title>Mesobacterium rodlantinim sp. nov., isolated from shallow sea hydrothermal systems off Kueishantao Island.</title>
        <authorList>
            <person name="Su Z."/>
            <person name="Tang K."/>
        </authorList>
    </citation>
    <scope>NUCLEOTIDE SEQUENCE [LARGE SCALE GENOMIC DNA]</scope>
    <source>
        <strain evidence="1 2">TK19101</strain>
    </source>
</reference>
<evidence type="ECO:0000313" key="1">
    <source>
        <dbReference type="EMBL" id="MEC3862522.1"/>
    </source>
</evidence>